<proteinExistence type="inferred from homology"/>
<evidence type="ECO:0000256" key="11">
    <source>
        <dbReference type="ARBA" id="ARBA00023136"/>
    </source>
</evidence>
<feature type="transmembrane region" description="Helical" evidence="12">
    <location>
        <begin position="94"/>
        <end position="116"/>
    </location>
</feature>
<dbReference type="RefSeq" id="WP_228427148.1">
    <property type="nucleotide sequence ID" value="NZ_JAJFNJ020000005.1"/>
</dbReference>
<feature type="transmembrane region" description="Helical" evidence="12">
    <location>
        <begin position="128"/>
        <end position="148"/>
    </location>
</feature>
<comment type="subcellular location">
    <subcellularLocation>
        <location evidence="12">Cell inner membrane</location>
    </subcellularLocation>
    <subcellularLocation>
        <location evidence="1">Cell membrane</location>
        <topology evidence="1">Multi-pass membrane protein</topology>
    </subcellularLocation>
</comment>
<protein>
    <submittedName>
        <fullName evidence="13">Cytochrome ubiquinol oxidase subunit I</fullName>
    </submittedName>
</protein>
<keyword evidence="4 12" id="KW-1003">Cell membrane</keyword>
<evidence type="ECO:0000256" key="7">
    <source>
        <dbReference type="ARBA" id="ARBA00022723"/>
    </source>
</evidence>
<feature type="transmembrane region" description="Helical" evidence="12">
    <location>
        <begin position="360"/>
        <end position="382"/>
    </location>
</feature>
<keyword evidence="6 12" id="KW-0812">Transmembrane</keyword>
<dbReference type="EMBL" id="JAJFNJ020000005">
    <property type="protein sequence ID" value="MEC3890577.1"/>
    <property type="molecule type" value="Genomic_DNA"/>
</dbReference>
<gene>
    <name evidence="13" type="ORF">LLE72_023190</name>
</gene>
<dbReference type="AlphaFoldDB" id="A0AAJ2X793"/>
<evidence type="ECO:0000256" key="5">
    <source>
        <dbReference type="ARBA" id="ARBA00022617"/>
    </source>
</evidence>
<reference evidence="13" key="1">
    <citation type="submission" date="2021-10" db="EMBL/GenBank/DDBJ databases">
        <authorList>
            <person name="Hussein R."/>
            <person name="Harrison J."/>
            <person name="Studholme D.J."/>
            <person name="Vicente J."/>
            <person name="Grant M."/>
        </authorList>
    </citation>
    <scope>NUCLEOTIDE SEQUENCE</scope>
    <source>
        <strain evidence="13">NCPPB 2970</strain>
    </source>
</reference>
<sequence length="457" mass="50273">MQASEHALLLVRGQFAFTIGMHIVLAAFTMGLANFLMVLEALWLRTRRRVYMDVYNYWLKLFALTTAAGVVTGIPMEFVFGLHWGRLSGAAGAVIGPLMFFEVLVAFFLEAGFLGIMLFGMKKVGRRVHLFATCMVALGSLVSAFWILSASSWLHTPAGFARAADGNFVPVDWLRIIFNPSFPWRMLHMSLAAFLATAAIIAAVGAWHVLRDTHNPGARLMFSMGLWVIAIVAPLQLLAGDLHGRNTLEHQPQKLAAIEGSWHRPPAGEGEPLRLFAIPDMQAQRNRHELAIPHLGSLYLRHNWTGTIAGLREFPRSDLPPVPIVFFAFRGMVGLGLLLIAVGMLSLVLRARGRLYEARWLQRVVVVMAPSGMLAMLCGWVVTEVGRQPFTVYGLLRTAHSTSPLSLPMVASSSVAILVLYPLVFGLGLLLLLRVLRRPPHARERGPAPGLADQTGN</sequence>
<dbReference type="GO" id="GO:0016682">
    <property type="term" value="F:oxidoreductase activity, acting on diphenols and related substances as donors, oxygen as acceptor"/>
    <property type="evidence" value="ECO:0007669"/>
    <property type="project" value="TreeGrafter"/>
</dbReference>
<comment type="similarity">
    <text evidence="2 12">Belongs to the cytochrome ubiquinol oxidase subunit 1 family.</text>
</comment>
<evidence type="ECO:0000256" key="12">
    <source>
        <dbReference type="PIRNR" id="PIRNR006446"/>
    </source>
</evidence>
<keyword evidence="8 12" id="KW-0249">Electron transport</keyword>
<evidence type="ECO:0000256" key="1">
    <source>
        <dbReference type="ARBA" id="ARBA00004651"/>
    </source>
</evidence>
<dbReference type="Proteomes" id="UP001297361">
    <property type="component" value="Unassembled WGS sequence"/>
</dbReference>
<dbReference type="GO" id="GO:0070069">
    <property type="term" value="C:cytochrome complex"/>
    <property type="evidence" value="ECO:0007669"/>
    <property type="project" value="UniProtKB-UniRule"/>
</dbReference>
<dbReference type="PANTHER" id="PTHR30365">
    <property type="entry name" value="CYTOCHROME D UBIQUINOL OXIDASE"/>
    <property type="match status" value="1"/>
</dbReference>
<keyword evidence="3 12" id="KW-0813">Transport</keyword>
<feature type="transmembrane region" description="Helical" evidence="12">
    <location>
        <begin position="187"/>
        <end position="208"/>
    </location>
</feature>
<evidence type="ECO:0000256" key="6">
    <source>
        <dbReference type="ARBA" id="ARBA00022692"/>
    </source>
</evidence>
<keyword evidence="9 12" id="KW-1133">Transmembrane helix</keyword>
<evidence type="ECO:0000256" key="10">
    <source>
        <dbReference type="ARBA" id="ARBA00023004"/>
    </source>
</evidence>
<organism evidence="13 14">
    <name type="scientific">Xanthomonas campestris pv. papavericola</name>
    <dbReference type="NCBI Taxonomy" id="487881"/>
    <lineage>
        <taxon>Bacteria</taxon>
        <taxon>Pseudomonadati</taxon>
        <taxon>Pseudomonadota</taxon>
        <taxon>Gammaproteobacteria</taxon>
        <taxon>Lysobacterales</taxon>
        <taxon>Lysobacteraceae</taxon>
        <taxon>Xanthomonas</taxon>
    </lineage>
</organism>
<reference evidence="13" key="2">
    <citation type="submission" date="2024-01" db="EMBL/GenBank/DDBJ databases">
        <title>Long-read genome sequencing of X. campestris pv. papavericola.</title>
        <authorList>
            <person name="Hussain R.M.F."/>
            <person name="Greer S."/>
            <person name="Harrison J."/>
            <person name="Grant M."/>
            <person name="Vicente J."/>
            <person name="Studholme D.J."/>
        </authorList>
    </citation>
    <scope>NUCLEOTIDE SEQUENCE</scope>
    <source>
        <strain evidence="13">NCPPB 2970</strain>
    </source>
</reference>
<keyword evidence="10 12" id="KW-0408">Iron</keyword>
<dbReference type="PIRSF" id="PIRSF006446">
    <property type="entry name" value="Cyt_quinol_oxidase_1"/>
    <property type="match status" value="1"/>
</dbReference>
<name>A0AAJ2X793_XANCA</name>
<evidence type="ECO:0000256" key="8">
    <source>
        <dbReference type="ARBA" id="ARBA00022982"/>
    </source>
</evidence>
<keyword evidence="7 12" id="KW-0479">Metal-binding</keyword>
<feature type="transmembrane region" description="Helical" evidence="12">
    <location>
        <begin position="55"/>
        <end position="74"/>
    </location>
</feature>
<evidence type="ECO:0000256" key="4">
    <source>
        <dbReference type="ARBA" id="ARBA00022475"/>
    </source>
</evidence>
<evidence type="ECO:0000256" key="2">
    <source>
        <dbReference type="ARBA" id="ARBA00009819"/>
    </source>
</evidence>
<dbReference type="GO" id="GO:0046872">
    <property type="term" value="F:metal ion binding"/>
    <property type="evidence" value="ECO:0007669"/>
    <property type="project" value="UniProtKB-UniRule"/>
</dbReference>
<keyword evidence="5 12" id="KW-0349">Heme</keyword>
<evidence type="ECO:0000256" key="9">
    <source>
        <dbReference type="ARBA" id="ARBA00022989"/>
    </source>
</evidence>
<evidence type="ECO:0000256" key="3">
    <source>
        <dbReference type="ARBA" id="ARBA00022448"/>
    </source>
</evidence>
<feature type="transmembrane region" description="Helical" evidence="12">
    <location>
        <begin position="220"/>
        <end position="239"/>
    </location>
</feature>
<accession>A0AAJ2X793</accession>
<evidence type="ECO:0000313" key="14">
    <source>
        <dbReference type="Proteomes" id="UP001297361"/>
    </source>
</evidence>
<feature type="transmembrane region" description="Helical" evidence="12">
    <location>
        <begin position="415"/>
        <end position="436"/>
    </location>
</feature>
<dbReference type="GO" id="GO:0009055">
    <property type="term" value="F:electron transfer activity"/>
    <property type="evidence" value="ECO:0007669"/>
    <property type="project" value="UniProtKB-UniRule"/>
</dbReference>
<keyword evidence="11 12" id="KW-0472">Membrane</keyword>
<dbReference type="Pfam" id="PF01654">
    <property type="entry name" value="Cyt_bd_oxida_I"/>
    <property type="match status" value="1"/>
</dbReference>
<dbReference type="GO" id="GO:0005886">
    <property type="term" value="C:plasma membrane"/>
    <property type="evidence" value="ECO:0007669"/>
    <property type="project" value="UniProtKB-SubCell"/>
</dbReference>
<dbReference type="InterPro" id="IPR002585">
    <property type="entry name" value="Cyt-d_ubiquinol_oxidase_su_1"/>
</dbReference>
<dbReference type="PANTHER" id="PTHR30365:SF14">
    <property type="entry name" value="CYTOCHROME BD MENAQUINOL OXIDASE SUBUNIT I-RELATED"/>
    <property type="match status" value="1"/>
</dbReference>
<feature type="transmembrane region" description="Helical" evidence="12">
    <location>
        <begin position="15"/>
        <end position="43"/>
    </location>
</feature>
<comment type="caution">
    <text evidence="13">The sequence shown here is derived from an EMBL/GenBank/DDBJ whole genome shotgun (WGS) entry which is preliminary data.</text>
</comment>
<evidence type="ECO:0000313" key="13">
    <source>
        <dbReference type="EMBL" id="MEC3890577.1"/>
    </source>
</evidence>
<feature type="transmembrane region" description="Helical" evidence="12">
    <location>
        <begin position="324"/>
        <end position="348"/>
    </location>
</feature>
<dbReference type="GO" id="GO:0020037">
    <property type="term" value="F:heme binding"/>
    <property type="evidence" value="ECO:0007669"/>
    <property type="project" value="TreeGrafter"/>
</dbReference>
<dbReference type="GO" id="GO:0019646">
    <property type="term" value="P:aerobic electron transport chain"/>
    <property type="evidence" value="ECO:0007669"/>
    <property type="project" value="InterPro"/>
</dbReference>